<dbReference type="GO" id="GO:0016491">
    <property type="term" value="F:oxidoreductase activity"/>
    <property type="evidence" value="ECO:0007669"/>
    <property type="project" value="InterPro"/>
</dbReference>
<gene>
    <name evidence="5" type="ORF">C8Q69DRAFT_460590</name>
</gene>
<proteinExistence type="predicted"/>
<dbReference type="Proteomes" id="UP000283841">
    <property type="component" value="Unassembled WGS sequence"/>
</dbReference>
<dbReference type="InterPro" id="IPR050316">
    <property type="entry name" value="Tyrosinase/Hemocyanin"/>
</dbReference>
<feature type="region of interest" description="Disordered" evidence="2">
    <location>
        <begin position="1"/>
        <end position="35"/>
    </location>
</feature>
<evidence type="ECO:0000256" key="2">
    <source>
        <dbReference type="SAM" id="MobiDB-lite"/>
    </source>
</evidence>
<dbReference type="EMBL" id="RCNU01000003">
    <property type="protein sequence ID" value="RWQ96633.1"/>
    <property type="molecule type" value="Genomic_DNA"/>
</dbReference>
<dbReference type="Pfam" id="PF00264">
    <property type="entry name" value="Tyrosinase"/>
    <property type="match status" value="1"/>
</dbReference>
<keyword evidence="1" id="KW-0479">Metal-binding</keyword>
<sequence length="369" mass="41779">MDESAKCGFLSGDRLPTISASPGLTDDPEDANPPSKAAVRKQDRLWWIFLSITAGVFFLSVVAFILSFSPSSSVPSRLCKNPTVRREWRTLDRSEKLAYIEAARCLTESPSTRRSETTIHDDFVFLHSRIGNYSHNAAPFLPWHRYFIHLYEQALHKHCNYSGVLPYWNWSLDWEDLSKSPVWDNETGFGGSGSGAESVANGRCVLDGPFAGAQAAYYEGNYHPHCLSRGFLADEVIRRVGRLTVQPAILNRVFEEQDYYDFLLKVEQASHLTIPYIVQGDFSKVTAPNDPVFFLHHGQVDRVWWIWQQRHHRDGNPLGGYDGISRNNSTVSAHITDMLDFDGFASDVSVDDVMDTQTGILCYQYDELL</sequence>
<organism evidence="5 6">
    <name type="scientific">Byssochlamys spectabilis</name>
    <name type="common">Paecilomyces variotii</name>
    <dbReference type="NCBI Taxonomy" id="264951"/>
    <lineage>
        <taxon>Eukaryota</taxon>
        <taxon>Fungi</taxon>
        <taxon>Dikarya</taxon>
        <taxon>Ascomycota</taxon>
        <taxon>Pezizomycotina</taxon>
        <taxon>Eurotiomycetes</taxon>
        <taxon>Eurotiomycetidae</taxon>
        <taxon>Eurotiales</taxon>
        <taxon>Thermoascaceae</taxon>
        <taxon>Paecilomyces</taxon>
    </lineage>
</organism>
<keyword evidence="3" id="KW-0472">Membrane</keyword>
<reference evidence="5 6" key="1">
    <citation type="journal article" date="2018" name="Front. Microbiol.">
        <title>Genomic and genetic insights into a cosmopolitan fungus, Paecilomyces variotii (Eurotiales).</title>
        <authorList>
            <person name="Urquhart A.S."/>
            <person name="Mondo S.J."/>
            <person name="Makela M.R."/>
            <person name="Hane J.K."/>
            <person name="Wiebenga A."/>
            <person name="He G."/>
            <person name="Mihaltcheva S."/>
            <person name="Pangilinan J."/>
            <person name="Lipzen A."/>
            <person name="Barry K."/>
            <person name="de Vries R.P."/>
            <person name="Grigoriev I.V."/>
            <person name="Idnurm A."/>
        </authorList>
    </citation>
    <scope>NUCLEOTIDE SEQUENCE [LARGE SCALE GENOMIC DNA]</scope>
    <source>
        <strain evidence="5 6">CBS 101075</strain>
    </source>
</reference>
<dbReference type="VEuPathDB" id="FungiDB:C8Q69DRAFT_460590"/>
<name>A0A443HXX0_BYSSP</name>
<keyword evidence="6" id="KW-1185">Reference proteome</keyword>
<evidence type="ECO:0000259" key="4">
    <source>
        <dbReference type="PROSITE" id="PS00498"/>
    </source>
</evidence>
<protein>
    <submittedName>
        <fullName evidence="5">Tyrosinase-like protein</fullName>
    </submittedName>
</protein>
<accession>A0A443HXX0</accession>
<evidence type="ECO:0000256" key="3">
    <source>
        <dbReference type="SAM" id="Phobius"/>
    </source>
</evidence>
<dbReference type="STRING" id="264951.A0A443HXX0"/>
<evidence type="ECO:0000256" key="1">
    <source>
        <dbReference type="ARBA" id="ARBA00022723"/>
    </source>
</evidence>
<comment type="caution">
    <text evidence="5">The sequence shown here is derived from an EMBL/GenBank/DDBJ whole genome shotgun (WGS) entry which is preliminary data.</text>
</comment>
<dbReference type="Gene3D" id="1.10.1280.10">
    <property type="entry name" value="Di-copper center containing domain from catechol oxidase"/>
    <property type="match status" value="1"/>
</dbReference>
<dbReference type="InterPro" id="IPR008922">
    <property type="entry name" value="Di-copper_centre_dom_sf"/>
</dbReference>
<keyword evidence="3" id="KW-1133">Transmembrane helix</keyword>
<dbReference type="AlphaFoldDB" id="A0A443HXX0"/>
<dbReference type="PANTHER" id="PTHR11474">
    <property type="entry name" value="TYROSINASE FAMILY MEMBER"/>
    <property type="match status" value="1"/>
</dbReference>
<feature type="transmembrane region" description="Helical" evidence="3">
    <location>
        <begin position="45"/>
        <end position="68"/>
    </location>
</feature>
<dbReference type="SUPFAM" id="SSF48056">
    <property type="entry name" value="Di-copper centre-containing domain"/>
    <property type="match status" value="1"/>
</dbReference>
<keyword evidence="3" id="KW-0812">Transmembrane</keyword>
<evidence type="ECO:0000313" key="6">
    <source>
        <dbReference type="Proteomes" id="UP000283841"/>
    </source>
</evidence>
<dbReference type="GO" id="GO:0046872">
    <property type="term" value="F:metal ion binding"/>
    <property type="evidence" value="ECO:0007669"/>
    <property type="project" value="UniProtKB-KW"/>
</dbReference>
<dbReference type="InterPro" id="IPR002227">
    <property type="entry name" value="Tyrosinase_Cu-bd"/>
</dbReference>
<feature type="domain" description="Tyrosinase copper-binding" evidence="4">
    <location>
        <begin position="290"/>
        <end position="301"/>
    </location>
</feature>
<dbReference type="PANTHER" id="PTHR11474:SF127">
    <property type="entry name" value="TYROSINASE COPPER-BINDING DOMAIN-CONTAINING PROTEIN"/>
    <property type="match status" value="1"/>
</dbReference>
<evidence type="ECO:0000313" key="5">
    <source>
        <dbReference type="EMBL" id="RWQ96633.1"/>
    </source>
</evidence>
<dbReference type="PRINTS" id="PR00092">
    <property type="entry name" value="TYROSINASE"/>
</dbReference>
<dbReference type="PROSITE" id="PS00498">
    <property type="entry name" value="TYROSINASE_2"/>
    <property type="match status" value="1"/>
</dbReference>
<dbReference type="GeneID" id="39599454"/>
<dbReference type="RefSeq" id="XP_028486278.1">
    <property type="nucleotide sequence ID" value="XM_028630177.1"/>
</dbReference>